<dbReference type="Pfam" id="PF05517">
    <property type="entry name" value="p25-alpha"/>
    <property type="match status" value="1"/>
</dbReference>
<dbReference type="GO" id="GO:0005874">
    <property type="term" value="C:microtubule"/>
    <property type="evidence" value="ECO:0007669"/>
    <property type="project" value="TreeGrafter"/>
</dbReference>
<comment type="similarity">
    <text evidence="1">Belongs to the TPPP family.</text>
</comment>
<dbReference type="OrthoDB" id="548799at2759"/>
<name>S9U0F6_9TRYP</name>
<evidence type="ECO:0000313" key="4">
    <source>
        <dbReference type="Proteomes" id="UP000015354"/>
    </source>
</evidence>
<evidence type="ECO:0000256" key="1">
    <source>
        <dbReference type="ARBA" id="ARBA00010994"/>
    </source>
</evidence>
<protein>
    <submittedName>
        <fullName evidence="2">Flagellar associated protein</fullName>
    </submittedName>
</protein>
<reference evidence="2 4" key="1">
    <citation type="journal article" date="2013" name="PLoS ONE">
        <title>Predicting the Proteins of Angomonas deanei, Strigomonas culicis and Their Respective Endosymbionts Reveals New Aspects of the Trypanosomatidae Family.</title>
        <authorList>
            <person name="Motta M.C."/>
            <person name="Martins A.C."/>
            <person name="de Souza S.S."/>
            <person name="Catta-Preta C.M."/>
            <person name="Silva R."/>
            <person name="Klein C.C."/>
            <person name="de Almeida L.G."/>
            <person name="de Lima Cunha O."/>
            <person name="Ciapina L.P."/>
            <person name="Brocchi M."/>
            <person name="Colabardini A.C."/>
            <person name="de Araujo Lima B."/>
            <person name="Machado C.R."/>
            <person name="de Almeida Soares C.M."/>
            <person name="Probst C.M."/>
            <person name="de Menezes C.B."/>
            <person name="Thompson C.E."/>
            <person name="Bartholomeu D.C."/>
            <person name="Gradia D.F."/>
            <person name="Pavoni D.P."/>
            <person name="Grisard E.C."/>
            <person name="Fantinatti-Garboggini F."/>
            <person name="Marchini F.K."/>
            <person name="Rodrigues-Luiz G.F."/>
            <person name="Wagner G."/>
            <person name="Goldman G.H."/>
            <person name="Fietto J.L."/>
            <person name="Elias M.C."/>
            <person name="Goldman M.H."/>
            <person name="Sagot M.F."/>
            <person name="Pereira M."/>
            <person name="Stoco P.H."/>
            <person name="de Mendonca-Neto R.P."/>
            <person name="Teixeira S.M."/>
            <person name="Maciel T.E."/>
            <person name="de Oliveira Mendes T.A."/>
            <person name="Urmenyi T.P."/>
            <person name="de Souza W."/>
            <person name="Schenkman S."/>
            <person name="de Vasconcelos A.T."/>
        </authorList>
    </citation>
    <scope>NUCLEOTIDE SEQUENCE [LARGE SCALE GENOMIC DNA]</scope>
</reference>
<accession>S9U0F6</accession>
<dbReference type="PANTHER" id="PTHR12932:SF9">
    <property type="entry name" value="TUBULIN POLYMERIZATION-PROMOTING PROTEIN HOMOLOG"/>
    <property type="match status" value="1"/>
</dbReference>
<organism evidence="2 4">
    <name type="scientific">Strigomonas culicis</name>
    <dbReference type="NCBI Taxonomy" id="28005"/>
    <lineage>
        <taxon>Eukaryota</taxon>
        <taxon>Discoba</taxon>
        <taxon>Euglenozoa</taxon>
        <taxon>Kinetoplastea</taxon>
        <taxon>Metakinetoplastina</taxon>
        <taxon>Trypanosomatida</taxon>
        <taxon>Trypanosomatidae</taxon>
        <taxon>Strigomonadinae</taxon>
        <taxon>Strigomonas</taxon>
    </lineage>
</organism>
<dbReference type="InterPro" id="IPR008907">
    <property type="entry name" value="TPP/p25"/>
</dbReference>
<sequence>MSNFEKVFVAFASFGSAPTKEMDNSHFSKMLKECKIIGKVFTSTDADLLFNKVKAKAARKITFVEFQTKAVPEIAAKLKKTAEDVEQMIAAHSPEAHGTKADAVKFHDDKSLYTGVYKEGGPTNVDRNAGSLAGVVDRRVETTDVRGTTTKQV</sequence>
<proteinExistence type="inferred from homology"/>
<dbReference type="PANTHER" id="PTHR12932">
    <property type="entry name" value="P25 ALPHA-RELATED"/>
    <property type="match status" value="1"/>
</dbReference>
<dbReference type="AlphaFoldDB" id="S9U0F6"/>
<reference evidence="2" key="2">
    <citation type="submission" date="2013-03" db="EMBL/GenBank/DDBJ databases">
        <authorList>
            <person name="Motta M.C.M."/>
            <person name="Martins A.C.A."/>
            <person name="Preta C.M.C.C."/>
            <person name="Silva R."/>
            <person name="de Souza S.S."/>
            <person name="Klein C.C."/>
            <person name="de Almeida L.G.P."/>
            <person name="Cunha O.L."/>
            <person name="Colabardini A.C."/>
            <person name="Lima B.A."/>
            <person name="Machado C.R."/>
            <person name="Soares C.M.A."/>
            <person name="de Menezes C.B.A."/>
            <person name="Bartolomeu D.C."/>
            <person name="Grisard E.C."/>
            <person name="Fantinatti-Garboggini F."/>
            <person name="Rodrigues-Luiz G.F."/>
            <person name="Wagner G."/>
            <person name="Goldman G.H."/>
            <person name="Fietto J.L.R."/>
            <person name="Ciapina L.P."/>
            <person name="Brocchi M."/>
            <person name="Elias M.C."/>
            <person name="Goldman M.H.S."/>
            <person name="Sagot M.-F."/>
            <person name="Pereira M."/>
            <person name="Stoco P.H."/>
            <person name="Teixeira S.M.R."/>
            <person name="de Mendonca-Neto R.P."/>
            <person name="Maciel T.E.F."/>
            <person name="Mendes T.A.O."/>
            <person name="Urmenyi T.P."/>
            <person name="Teixeira M.M.G."/>
            <person name="de Camargo E.F.P."/>
            <person name="de Sousa W."/>
            <person name="Schenkman S."/>
            <person name="de Vasconcelos A.T.R."/>
        </authorList>
    </citation>
    <scope>NUCLEOTIDE SEQUENCE</scope>
</reference>
<dbReference type="Gene3D" id="1.10.238.10">
    <property type="entry name" value="EF-hand"/>
    <property type="match status" value="1"/>
</dbReference>
<dbReference type="EMBL" id="ATMH01007283">
    <property type="protein sequence ID" value="EPY24232.1"/>
    <property type="molecule type" value="Genomic_DNA"/>
</dbReference>
<comment type="caution">
    <text evidence="2">The sequence shown here is derived from an EMBL/GenBank/DDBJ whole genome shotgun (WGS) entry which is preliminary data.</text>
</comment>
<dbReference type="Proteomes" id="UP000015354">
    <property type="component" value="Unassembled WGS sequence"/>
</dbReference>
<dbReference type="GO" id="GO:0046785">
    <property type="term" value="P:microtubule polymerization"/>
    <property type="evidence" value="ECO:0007669"/>
    <property type="project" value="InterPro"/>
</dbReference>
<dbReference type="GO" id="GO:0001578">
    <property type="term" value="P:microtubule bundle formation"/>
    <property type="evidence" value="ECO:0007669"/>
    <property type="project" value="TreeGrafter"/>
</dbReference>
<keyword evidence="2" id="KW-0969">Cilium</keyword>
<dbReference type="GO" id="GO:0032273">
    <property type="term" value="P:positive regulation of protein polymerization"/>
    <property type="evidence" value="ECO:0007669"/>
    <property type="project" value="TreeGrafter"/>
</dbReference>
<dbReference type="GO" id="GO:0015631">
    <property type="term" value="F:tubulin binding"/>
    <property type="evidence" value="ECO:0007669"/>
    <property type="project" value="InterPro"/>
</dbReference>
<dbReference type="InterPro" id="IPR011992">
    <property type="entry name" value="EF-hand-dom_pair"/>
</dbReference>
<keyword evidence="2" id="KW-0966">Cell projection</keyword>
<evidence type="ECO:0000313" key="2">
    <source>
        <dbReference type="EMBL" id="EPY24232.1"/>
    </source>
</evidence>
<keyword evidence="2" id="KW-0282">Flagellum</keyword>
<keyword evidence="4" id="KW-1185">Reference proteome</keyword>
<evidence type="ECO:0000313" key="3">
    <source>
        <dbReference type="EMBL" id="EPY35789.1"/>
    </source>
</evidence>
<dbReference type="EMBL" id="ATMH01000911">
    <property type="protein sequence ID" value="EPY35789.1"/>
    <property type="molecule type" value="Genomic_DNA"/>
</dbReference>
<gene>
    <name evidence="3" type="ORF">STCU_00911</name>
    <name evidence="2" type="ORF">STCU_07283</name>
</gene>
<dbReference type="SUPFAM" id="SSF47473">
    <property type="entry name" value="EF-hand"/>
    <property type="match status" value="1"/>
</dbReference>